<gene>
    <name evidence="1" type="ORF">QV13_21870</name>
</gene>
<reference evidence="1 2" key="1">
    <citation type="submission" date="2016-08" db="EMBL/GenBank/DDBJ databases">
        <title>Whole genome sequence of Mesorhizobium sp. strain UASWS1009 isolated from industrial sewage.</title>
        <authorList>
            <person name="Crovadore J."/>
            <person name="Calmin G."/>
            <person name="Chablais R."/>
            <person name="Cochard B."/>
            <person name="Lefort F."/>
        </authorList>
    </citation>
    <scope>NUCLEOTIDE SEQUENCE [LARGE SCALE GENOMIC DNA]</scope>
    <source>
        <strain evidence="1 2">UASWS1009</strain>
    </source>
</reference>
<evidence type="ECO:0000313" key="1">
    <source>
        <dbReference type="EMBL" id="OCX15042.1"/>
    </source>
</evidence>
<keyword evidence="2" id="KW-1185">Reference proteome</keyword>
<sequence length="91" mass="10212">MQVISSSLIFGKNRWTGIAGRVADKIRKGVVWRKRPSLAIGSRRISPKKEIRFNKEVPFAGENRSLLPASKVILGRPLPARFGRELSACWP</sequence>
<name>A0A1C2DJV8_9HYPH</name>
<dbReference type="EMBL" id="MDEO01000035">
    <property type="protein sequence ID" value="OCX15042.1"/>
    <property type="molecule type" value="Genomic_DNA"/>
</dbReference>
<organism evidence="1 2">
    <name type="scientific">Mesorhizobium hungaricum</name>
    <dbReference type="NCBI Taxonomy" id="1566387"/>
    <lineage>
        <taxon>Bacteria</taxon>
        <taxon>Pseudomonadati</taxon>
        <taxon>Pseudomonadota</taxon>
        <taxon>Alphaproteobacteria</taxon>
        <taxon>Hyphomicrobiales</taxon>
        <taxon>Phyllobacteriaceae</taxon>
        <taxon>Mesorhizobium</taxon>
    </lineage>
</organism>
<evidence type="ECO:0000313" key="2">
    <source>
        <dbReference type="Proteomes" id="UP000094412"/>
    </source>
</evidence>
<dbReference type="STRING" id="1566387.QV13_21870"/>
<accession>A0A1C2DJV8</accession>
<protein>
    <submittedName>
        <fullName evidence="1">Uncharacterized protein</fullName>
    </submittedName>
</protein>
<dbReference type="AlphaFoldDB" id="A0A1C2DJV8"/>
<dbReference type="Proteomes" id="UP000094412">
    <property type="component" value="Unassembled WGS sequence"/>
</dbReference>
<comment type="caution">
    <text evidence="1">The sequence shown here is derived from an EMBL/GenBank/DDBJ whole genome shotgun (WGS) entry which is preliminary data.</text>
</comment>
<proteinExistence type="predicted"/>